<dbReference type="OrthoDB" id="563737at2"/>
<evidence type="ECO:0008006" key="4">
    <source>
        <dbReference type="Google" id="ProtNLM"/>
    </source>
</evidence>
<dbReference type="Proteomes" id="UP000010366">
    <property type="component" value="Chromosome"/>
</dbReference>
<evidence type="ECO:0000313" key="3">
    <source>
        <dbReference type="Proteomes" id="UP000010366"/>
    </source>
</evidence>
<dbReference type="KEGG" id="cmp:Cha6605_0906"/>
<evidence type="ECO:0000256" key="1">
    <source>
        <dbReference type="SAM" id="SignalP"/>
    </source>
</evidence>
<feature type="signal peptide" evidence="1">
    <location>
        <begin position="1"/>
        <end position="27"/>
    </location>
</feature>
<keyword evidence="1" id="KW-0732">Signal</keyword>
<dbReference type="HOGENOM" id="CLU_2033901_0_0_3"/>
<keyword evidence="3" id="KW-1185">Reference proteome</keyword>
<name>K9UBF2_CHAP6</name>
<gene>
    <name evidence="2" type="ORF">Cha6605_0906</name>
</gene>
<dbReference type="EMBL" id="CP003600">
    <property type="protein sequence ID" value="AFY92165.1"/>
    <property type="molecule type" value="Genomic_DNA"/>
</dbReference>
<dbReference type="eggNOG" id="ENOG50318IU">
    <property type="taxonomic scope" value="Bacteria"/>
</dbReference>
<dbReference type="RefSeq" id="WP_015158359.1">
    <property type="nucleotide sequence ID" value="NC_019697.1"/>
</dbReference>
<proteinExistence type="predicted"/>
<feature type="chain" id="PRO_5003936482" description="Secreted protein" evidence="1">
    <location>
        <begin position="28"/>
        <end position="125"/>
    </location>
</feature>
<dbReference type="STRING" id="1173020.Cha6605_0906"/>
<reference evidence="2 3" key="1">
    <citation type="submission" date="2012-05" db="EMBL/GenBank/DDBJ databases">
        <title>Finished chromosome of genome of Chamaesiphon sp. PCC 6605.</title>
        <authorList>
            <consortium name="US DOE Joint Genome Institute"/>
            <person name="Gugger M."/>
            <person name="Coursin T."/>
            <person name="Rippka R."/>
            <person name="Tandeau De Marsac N."/>
            <person name="Huntemann M."/>
            <person name="Wei C.-L."/>
            <person name="Han J."/>
            <person name="Detter J.C."/>
            <person name="Han C."/>
            <person name="Tapia R."/>
            <person name="Chen A."/>
            <person name="Kyrpides N."/>
            <person name="Mavromatis K."/>
            <person name="Markowitz V."/>
            <person name="Szeto E."/>
            <person name="Ivanova N."/>
            <person name="Pagani I."/>
            <person name="Pati A."/>
            <person name="Goodwin L."/>
            <person name="Nordberg H.P."/>
            <person name="Cantor M.N."/>
            <person name="Hua S.X."/>
            <person name="Woyke T."/>
            <person name="Kerfeld C.A."/>
        </authorList>
    </citation>
    <scope>NUCLEOTIDE SEQUENCE [LARGE SCALE GENOMIC DNA]</scope>
    <source>
        <strain evidence="3">ATCC 27169 / PCC 6605</strain>
    </source>
</reference>
<protein>
    <recommendedName>
        <fullName evidence="4">Secreted protein</fullName>
    </recommendedName>
</protein>
<evidence type="ECO:0000313" key="2">
    <source>
        <dbReference type="EMBL" id="AFY92165.1"/>
    </source>
</evidence>
<dbReference type="AlphaFoldDB" id="K9UBF2"/>
<dbReference type="PATRIC" id="fig|1173020.3.peg.1060"/>
<accession>K9UBF2</accession>
<sequence>MKATSFLLTAIALGTIAISNIPFQSFAPNSLQASAQEVKIAQTETTQTKIDQITAIKGKPGSGDLLRKLYPQDLNPIGVQPGGAGMVVNLYSKKNDTTLSLCTVYDVVVAVKKGKIARFKPSEVK</sequence>
<organism evidence="2 3">
    <name type="scientific">Chamaesiphon minutus (strain ATCC 27169 / PCC 6605)</name>
    <dbReference type="NCBI Taxonomy" id="1173020"/>
    <lineage>
        <taxon>Bacteria</taxon>
        <taxon>Bacillati</taxon>
        <taxon>Cyanobacteriota</taxon>
        <taxon>Cyanophyceae</taxon>
        <taxon>Gomontiellales</taxon>
        <taxon>Chamaesiphonaceae</taxon>
        <taxon>Chamaesiphon</taxon>
    </lineage>
</organism>